<dbReference type="Proteomes" id="UP000095283">
    <property type="component" value="Unplaced"/>
</dbReference>
<accession>A0A1I7WJG4</accession>
<sequence>MKNTLKPRELTKPISAQQAALAQINILFHTNKHKQAHRL</sequence>
<proteinExistence type="predicted"/>
<dbReference type="AlphaFoldDB" id="A0A1I7WJG4"/>
<protein>
    <submittedName>
        <fullName evidence="2">Transposase</fullName>
    </submittedName>
</protein>
<evidence type="ECO:0000313" key="2">
    <source>
        <dbReference type="WBParaSite" id="Hba_05104"/>
    </source>
</evidence>
<dbReference type="WBParaSite" id="Hba_05104">
    <property type="protein sequence ID" value="Hba_05104"/>
    <property type="gene ID" value="Hba_05104"/>
</dbReference>
<reference evidence="2" key="1">
    <citation type="submission" date="2016-11" db="UniProtKB">
        <authorList>
            <consortium name="WormBaseParasite"/>
        </authorList>
    </citation>
    <scope>IDENTIFICATION</scope>
</reference>
<name>A0A1I7WJG4_HETBA</name>
<keyword evidence="1" id="KW-1185">Reference proteome</keyword>
<evidence type="ECO:0000313" key="1">
    <source>
        <dbReference type="Proteomes" id="UP000095283"/>
    </source>
</evidence>
<organism evidence="1 2">
    <name type="scientific">Heterorhabditis bacteriophora</name>
    <name type="common">Entomopathogenic nematode worm</name>
    <dbReference type="NCBI Taxonomy" id="37862"/>
    <lineage>
        <taxon>Eukaryota</taxon>
        <taxon>Metazoa</taxon>
        <taxon>Ecdysozoa</taxon>
        <taxon>Nematoda</taxon>
        <taxon>Chromadorea</taxon>
        <taxon>Rhabditida</taxon>
        <taxon>Rhabditina</taxon>
        <taxon>Rhabditomorpha</taxon>
        <taxon>Strongyloidea</taxon>
        <taxon>Heterorhabditidae</taxon>
        <taxon>Heterorhabditis</taxon>
    </lineage>
</organism>